<dbReference type="AlphaFoldDB" id="A0A8S3H4L9"/>
<dbReference type="EMBL" id="CAJOBI010315090">
    <property type="protein sequence ID" value="CAF5175491.1"/>
    <property type="molecule type" value="Genomic_DNA"/>
</dbReference>
<gene>
    <name evidence="1" type="ORF">SMN809_LOCUS67294</name>
</gene>
<name>A0A8S3H4L9_9BILA</name>
<accession>A0A8S3H4L9</accession>
<proteinExistence type="predicted"/>
<sequence length="37" mass="4243">MNDFRHHLGNALPENFQYPLSTVGKTILPILTYAQEL</sequence>
<evidence type="ECO:0000313" key="1">
    <source>
        <dbReference type="EMBL" id="CAF5175491.1"/>
    </source>
</evidence>
<feature type="non-terminal residue" evidence="1">
    <location>
        <position position="37"/>
    </location>
</feature>
<organism evidence="1 2">
    <name type="scientific">Rotaria magnacalcarata</name>
    <dbReference type="NCBI Taxonomy" id="392030"/>
    <lineage>
        <taxon>Eukaryota</taxon>
        <taxon>Metazoa</taxon>
        <taxon>Spiralia</taxon>
        <taxon>Gnathifera</taxon>
        <taxon>Rotifera</taxon>
        <taxon>Eurotatoria</taxon>
        <taxon>Bdelloidea</taxon>
        <taxon>Philodinida</taxon>
        <taxon>Philodinidae</taxon>
        <taxon>Rotaria</taxon>
    </lineage>
</organism>
<reference evidence="1" key="1">
    <citation type="submission" date="2021-02" db="EMBL/GenBank/DDBJ databases">
        <authorList>
            <person name="Nowell W R."/>
        </authorList>
    </citation>
    <scope>NUCLEOTIDE SEQUENCE</scope>
</reference>
<evidence type="ECO:0000313" key="2">
    <source>
        <dbReference type="Proteomes" id="UP000676336"/>
    </source>
</evidence>
<dbReference type="Proteomes" id="UP000676336">
    <property type="component" value="Unassembled WGS sequence"/>
</dbReference>
<feature type="non-terminal residue" evidence="1">
    <location>
        <position position="1"/>
    </location>
</feature>
<comment type="caution">
    <text evidence="1">The sequence shown here is derived from an EMBL/GenBank/DDBJ whole genome shotgun (WGS) entry which is preliminary data.</text>
</comment>
<protein>
    <submittedName>
        <fullName evidence="1">Uncharacterized protein</fullName>
    </submittedName>
</protein>